<evidence type="ECO:0000256" key="2">
    <source>
        <dbReference type="ARBA" id="ARBA00022980"/>
    </source>
</evidence>
<keyword evidence="4" id="KW-0472">Membrane</keyword>
<keyword evidence="2 5" id="KW-0689">Ribosomal protein</keyword>
<dbReference type="Gene3D" id="3.30.1140.32">
    <property type="entry name" value="Ribosomal protein S3, C-terminal domain"/>
    <property type="match status" value="1"/>
</dbReference>
<dbReference type="InterPro" id="IPR036419">
    <property type="entry name" value="Ribosomal_S3_C_sf"/>
</dbReference>
<gene>
    <name evidence="5" type="primary">rps3</name>
    <name evidence="5" type="ORF">Cjap.mt.02</name>
</gene>
<comment type="similarity">
    <text evidence="1">Belongs to the universal ribosomal protein uS3 family.</text>
</comment>
<keyword evidence="3" id="KW-0687">Ribonucleoprotein</keyword>
<evidence type="ECO:0000256" key="4">
    <source>
        <dbReference type="SAM" id="Phobius"/>
    </source>
</evidence>
<proteinExistence type="inferred from homology"/>
<keyword evidence="4" id="KW-0812">Transmembrane</keyword>
<dbReference type="GO" id="GO:0005840">
    <property type="term" value="C:ribosome"/>
    <property type="evidence" value="ECO:0007669"/>
    <property type="project" value="UniProtKB-KW"/>
</dbReference>
<dbReference type="SUPFAM" id="SSF54821">
    <property type="entry name" value="Ribosomal protein S3 C-terminal domain"/>
    <property type="match status" value="1"/>
</dbReference>
<keyword evidence="4" id="KW-1133">Transmembrane helix</keyword>
<keyword evidence="5" id="KW-0496">Mitochondrion</keyword>
<evidence type="ECO:0000256" key="3">
    <source>
        <dbReference type="ARBA" id="ARBA00023274"/>
    </source>
</evidence>
<accession>A0A0E3DBJ0</accession>
<dbReference type="GO" id="GO:1990904">
    <property type="term" value="C:ribonucleoprotein complex"/>
    <property type="evidence" value="ECO:0007669"/>
    <property type="project" value="UniProtKB-KW"/>
</dbReference>
<reference evidence="5" key="1">
    <citation type="submission" date="2014-02" db="EMBL/GenBank/DDBJ databases">
        <title>Complete mitochondrion genomes reveal florideophycean red algal diversity.</title>
        <authorList>
            <person name="Yang E.C."/>
            <person name="Yoon H.S."/>
        </authorList>
    </citation>
    <scope>NUCLEOTIDE SEQUENCE</scope>
</reference>
<dbReference type="AlphaFoldDB" id="A0A0E3DBJ0"/>
<sequence length="227" mass="26643">MSQKINPTSLRIGQQFSWNITFQNYGKSLMQLMHYHSNFFFFLFLTQKLKNQNLLLANPKFCVFPSKFRITKIAVRLNSANKYENDIKFLLSLPSLLYWLPKNSVLIIFLSSSFCSAQILASYFTFLLEKNIIFRRAVTILVNFLETQIKKQKIVYLKFGLKKIKLKGFKIKLSGRFENTKNQMTKKLEYNIGSLSLLSISSYVEFCSLNIYSKLGVCNFKIWLFYS</sequence>
<organism evidence="5">
    <name type="scientific">Ceramothamnion japonicum</name>
    <name type="common">Red alga</name>
    <name type="synonym">Ceramium japonicum</name>
    <dbReference type="NCBI Taxonomy" id="218448"/>
    <lineage>
        <taxon>Eukaryota</taxon>
        <taxon>Rhodophyta</taxon>
        <taxon>Florideophyceae</taxon>
        <taxon>Rhodymeniophycidae</taxon>
        <taxon>Ceramiales</taxon>
        <taxon>Ceramiaceae</taxon>
        <taxon>Ceramothamnion</taxon>
    </lineage>
</organism>
<dbReference type="EMBL" id="KJ398159">
    <property type="protein sequence ID" value="AHX02421.1"/>
    <property type="molecule type" value="Genomic_DNA"/>
</dbReference>
<evidence type="ECO:0000313" key="5">
    <source>
        <dbReference type="EMBL" id="AHX02421.1"/>
    </source>
</evidence>
<geneLocation type="mitochondrion" evidence="5"/>
<feature type="transmembrane region" description="Helical" evidence="4">
    <location>
        <begin position="105"/>
        <end position="128"/>
    </location>
</feature>
<evidence type="ECO:0000256" key="1">
    <source>
        <dbReference type="ARBA" id="ARBA00010761"/>
    </source>
</evidence>
<name>A0A0E3DBJ0_CERJP</name>
<protein>
    <submittedName>
        <fullName evidence="5">Ribosomal protein S3</fullName>
    </submittedName>
</protein>